<proteinExistence type="predicted"/>
<evidence type="ECO:0000313" key="2">
    <source>
        <dbReference type="Proteomes" id="UP000598775"/>
    </source>
</evidence>
<dbReference type="EMBL" id="BMGP01000003">
    <property type="protein sequence ID" value="GGF24150.1"/>
    <property type="molecule type" value="Genomic_DNA"/>
</dbReference>
<evidence type="ECO:0000313" key="1">
    <source>
        <dbReference type="EMBL" id="GGF24150.1"/>
    </source>
</evidence>
<comment type="caution">
    <text evidence="1">The sequence shown here is derived from an EMBL/GenBank/DDBJ whole genome shotgun (WGS) entry which is preliminary data.</text>
</comment>
<organism evidence="1 2">
    <name type="scientific">Subtercola lobariae</name>
    <dbReference type="NCBI Taxonomy" id="1588641"/>
    <lineage>
        <taxon>Bacteria</taxon>
        <taxon>Bacillati</taxon>
        <taxon>Actinomycetota</taxon>
        <taxon>Actinomycetes</taxon>
        <taxon>Micrococcales</taxon>
        <taxon>Microbacteriaceae</taxon>
        <taxon>Subtercola</taxon>
    </lineage>
</organism>
<keyword evidence="2" id="KW-1185">Reference proteome</keyword>
<accession>A0A917EX06</accession>
<dbReference type="Proteomes" id="UP000598775">
    <property type="component" value="Unassembled WGS sequence"/>
</dbReference>
<protein>
    <recommendedName>
        <fullName evidence="3">Antitoxin HicB</fullName>
    </recommendedName>
</protein>
<dbReference type="AlphaFoldDB" id="A0A917EX06"/>
<evidence type="ECO:0008006" key="3">
    <source>
        <dbReference type="Google" id="ProtNLM"/>
    </source>
</evidence>
<sequence>MTRYHARAVRDGKFWFITVDAVRGATQARTIAEIEPMVRDYIAIVESVPASGVDVVVDVELPKNARVHLEAMNRLRVEAADAQAAAAAESRAAARALKNDGLTVREIGHLLGISHQRAHQLLAA</sequence>
<reference evidence="1 2" key="1">
    <citation type="journal article" date="2014" name="Int. J. Syst. Evol. Microbiol.">
        <title>Complete genome sequence of Corynebacterium casei LMG S-19264T (=DSM 44701T), isolated from a smear-ripened cheese.</title>
        <authorList>
            <consortium name="US DOE Joint Genome Institute (JGI-PGF)"/>
            <person name="Walter F."/>
            <person name="Albersmeier A."/>
            <person name="Kalinowski J."/>
            <person name="Ruckert C."/>
        </authorList>
    </citation>
    <scope>NUCLEOTIDE SEQUENCE [LARGE SCALE GENOMIC DNA]</scope>
    <source>
        <strain evidence="1 2">CGMCC 1.12976</strain>
    </source>
</reference>
<gene>
    <name evidence="1" type="ORF">GCM10011399_17140</name>
</gene>
<name>A0A917EX06_9MICO</name>
<dbReference type="RefSeq" id="WP_188676871.1">
    <property type="nucleotide sequence ID" value="NZ_BMGP01000003.1"/>
</dbReference>